<dbReference type="STRING" id="1817895.AUJ95_05540"/>
<feature type="binding site" evidence="12">
    <location>
        <position position="311"/>
    </location>
    <ligand>
        <name>substrate</name>
    </ligand>
</feature>
<dbReference type="AlphaFoldDB" id="A0A1J5DTW7"/>
<feature type="domain" description="Orn/DAP/Arg decarboxylase 2 N-terminal" evidence="16">
    <location>
        <begin position="36"/>
        <end position="278"/>
    </location>
</feature>
<keyword evidence="6 12" id="KW-0456">Lyase</keyword>
<sequence>MSGFEYVDDELCCDHVSISRMATKIKTPFYLYSYDTLKKNYQSYVDAFATTNLSICYACKANSNLSILRALGEMGSGMDVLSHGELFRALKAGISPAKIVFNGNGKTREEMAYALQSGVFAFNVDSLNELFILNEVAMANNTVARIALRVNPDINPLTHPYVATGLAKSKFGIPIHETKDVYQTASTLENIKVVGIHSHIGSQLSKVELYLETLKKIMPLVKELRDIQIHLEFINLGGGIGIPYQEGESMPHPKDLSELISSLVKDYKLILEPGRSIVGTAGVLVARVLYIKHTHKKNFIVVDAGMNDLLRPSIYGAYHHAVLATKHIDTEEMMYDIVGPICEEGDFLARDRQMPKVKQGDLLVIKDAGAYGFSMSSNYNSRPRVSEVMGIDGNDYIIRERESYEDMICRESIPDILM</sequence>
<evidence type="ECO:0000256" key="2">
    <source>
        <dbReference type="ARBA" id="ARBA00022605"/>
    </source>
</evidence>
<dbReference type="UniPathway" id="UPA00034">
    <property type="reaction ID" value="UER00027"/>
</dbReference>
<keyword evidence="4 12" id="KW-0663">Pyridoxal phosphate</keyword>
<dbReference type="InterPro" id="IPR022653">
    <property type="entry name" value="De-COase2_pyr-phos_BS"/>
</dbReference>
<feature type="binding site" evidence="12">
    <location>
        <position position="371"/>
    </location>
    <ligand>
        <name>substrate</name>
    </ligand>
</feature>
<feature type="binding site" evidence="12">
    <location>
        <position position="239"/>
    </location>
    <ligand>
        <name>pyridoxal 5'-phosphate</name>
        <dbReference type="ChEBI" id="CHEBI:597326"/>
    </ligand>
</feature>
<dbReference type="EC" id="4.1.1.20" evidence="10 12"/>
<gene>
    <name evidence="12" type="primary">lysA</name>
    <name evidence="17" type="ORF">AUJ95_05540</name>
</gene>
<dbReference type="PANTHER" id="PTHR43727">
    <property type="entry name" value="DIAMINOPIMELATE DECARBOXYLASE"/>
    <property type="match status" value="1"/>
</dbReference>
<keyword evidence="3 12" id="KW-0210">Decarboxylase</keyword>
<name>A0A1J5DTW7_9BACT</name>
<evidence type="ECO:0000256" key="3">
    <source>
        <dbReference type="ARBA" id="ARBA00022793"/>
    </source>
</evidence>
<dbReference type="Gene3D" id="3.20.20.10">
    <property type="entry name" value="Alanine racemase"/>
    <property type="match status" value="1"/>
</dbReference>
<comment type="subunit">
    <text evidence="12">Homodimer.</text>
</comment>
<dbReference type="FunFam" id="3.20.20.10:FF:000003">
    <property type="entry name" value="Diaminopimelate decarboxylase"/>
    <property type="match status" value="1"/>
</dbReference>
<comment type="caution">
    <text evidence="17">The sequence shown here is derived from an EMBL/GenBank/DDBJ whole genome shotgun (WGS) entry which is preliminary data.</text>
</comment>
<feature type="binding site" evidence="12">
    <location>
        <position position="275"/>
    </location>
    <ligand>
        <name>substrate</name>
    </ligand>
</feature>
<dbReference type="Pfam" id="PF02784">
    <property type="entry name" value="Orn_Arg_deC_N"/>
    <property type="match status" value="1"/>
</dbReference>
<accession>A0A1J5DTW7</accession>
<feature type="modified residue" description="N6-(pyridoxal phosphate)lysine" evidence="12 13">
    <location>
        <position position="60"/>
    </location>
</feature>
<evidence type="ECO:0000256" key="11">
    <source>
        <dbReference type="ARBA" id="ARBA00074972"/>
    </source>
</evidence>
<comment type="function">
    <text evidence="12">Specifically catalyzes the decarboxylation of meso-diaminopimelate (meso-DAP) to L-lysine.</text>
</comment>
<evidence type="ECO:0000256" key="14">
    <source>
        <dbReference type="RuleBase" id="RU003738"/>
    </source>
</evidence>
<evidence type="ECO:0000256" key="8">
    <source>
        <dbReference type="ARBA" id="ARBA00060643"/>
    </source>
</evidence>
<feature type="binding site" evidence="12">
    <location>
        <position position="315"/>
    </location>
    <ligand>
        <name>substrate</name>
    </ligand>
</feature>
<dbReference type="CDD" id="cd06828">
    <property type="entry name" value="PLPDE_III_DapDC"/>
    <property type="match status" value="1"/>
</dbReference>
<evidence type="ECO:0000256" key="12">
    <source>
        <dbReference type="HAMAP-Rule" id="MF_02120"/>
    </source>
</evidence>
<comment type="similarity">
    <text evidence="9 12">Belongs to the Orn/Lys/Arg decarboxylase class-II family. LysA subfamily.</text>
</comment>
<dbReference type="FunFam" id="2.40.37.10:FF:000003">
    <property type="entry name" value="Diaminopimelate decarboxylase"/>
    <property type="match status" value="1"/>
</dbReference>
<dbReference type="PRINTS" id="PR01181">
    <property type="entry name" value="DAPDCRBXLASE"/>
</dbReference>
<dbReference type="SUPFAM" id="SSF51419">
    <property type="entry name" value="PLP-binding barrel"/>
    <property type="match status" value="1"/>
</dbReference>
<dbReference type="Gene3D" id="2.40.37.10">
    <property type="entry name" value="Lyase, Ornithine Decarboxylase, Chain A, domain 1"/>
    <property type="match status" value="1"/>
</dbReference>
<proteinExistence type="inferred from homology"/>
<evidence type="ECO:0000313" key="17">
    <source>
        <dbReference type="EMBL" id="OIP39505.1"/>
    </source>
</evidence>
<reference evidence="17 18" key="1">
    <citation type="journal article" date="2016" name="Environ. Microbiol.">
        <title>Genomic resolution of a cold subsurface aquifer community provides metabolic insights for novel microbes adapted to high CO concentrations.</title>
        <authorList>
            <person name="Probst A.J."/>
            <person name="Castelle C.J."/>
            <person name="Singh A."/>
            <person name="Brown C.T."/>
            <person name="Anantharaman K."/>
            <person name="Sharon I."/>
            <person name="Hug L.A."/>
            <person name="Burstein D."/>
            <person name="Emerson J.B."/>
            <person name="Thomas B.C."/>
            <person name="Banfield J.F."/>
        </authorList>
    </citation>
    <scope>NUCLEOTIDE SEQUENCE [LARGE SCALE GENOMIC DNA]</scope>
    <source>
        <strain evidence="17">CG2_30_40_21</strain>
    </source>
</reference>
<dbReference type="InterPro" id="IPR002986">
    <property type="entry name" value="DAP_deCOOHase_LysA"/>
</dbReference>
<dbReference type="InterPro" id="IPR029066">
    <property type="entry name" value="PLP-binding_barrel"/>
</dbReference>
<dbReference type="InterPro" id="IPR009006">
    <property type="entry name" value="Ala_racemase/Decarboxylase_C"/>
</dbReference>
<feature type="active site" description="Proton donor" evidence="13">
    <location>
        <position position="342"/>
    </location>
</feature>
<evidence type="ECO:0000256" key="13">
    <source>
        <dbReference type="PIRSR" id="PIRSR600183-50"/>
    </source>
</evidence>
<comment type="cofactor">
    <cofactor evidence="1 12 13 14">
        <name>pyridoxal 5'-phosphate</name>
        <dbReference type="ChEBI" id="CHEBI:597326"/>
    </cofactor>
</comment>
<keyword evidence="5 12" id="KW-0457">Lysine biosynthesis</keyword>
<evidence type="ECO:0000256" key="7">
    <source>
        <dbReference type="ARBA" id="ARBA00050464"/>
    </source>
</evidence>
<dbReference type="SUPFAM" id="SSF50621">
    <property type="entry name" value="Alanine racemase C-terminal domain-like"/>
    <property type="match status" value="1"/>
</dbReference>
<dbReference type="PRINTS" id="PR01179">
    <property type="entry name" value="ODADCRBXLASE"/>
</dbReference>
<feature type="binding site" evidence="12">
    <location>
        <begin position="272"/>
        <end position="275"/>
    </location>
    <ligand>
        <name>pyridoxal 5'-phosphate</name>
        <dbReference type="ChEBI" id="CHEBI:597326"/>
    </ligand>
</feature>
<dbReference type="GO" id="GO:0030170">
    <property type="term" value="F:pyridoxal phosphate binding"/>
    <property type="evidence" value="ECO:0007669"/>
    <property type="project" value="UniProtKB-UniRule"/>
</dbReference>
<dbReference type="InterPro" id="IPR022644">
    <property type="entry name" value="De-COase2_N"/>
</dbReference>
<evidence type="ECO:0000256" key="1">
    <source>
        <dbReference type="ARBA" id="ARBA00001933"/>
    </source>
</evidence>
<dbReference type="GO" id="GO:0008836">
    <property type="term" value="F:diaminopimelate decarboxylase activity"/>
    <property type="evidence" value="ECO:0007669"/>
    <property type="project" value="UniProtKB-UniRule"/>
</dbReference>
<evidence type="ECO:0000313" key="18">
    <source>
        <dbReference type="Proteomes" id="UP000183085"/>
    </source>
</evidence>
<dbReference type="InterPro" id="IPR000183">
    <property type="entry name" value="Orn/DAP/Arg_de-COase"/>
</dbReference>
<evidence type="ECO:0000259" key="15">
    <source>
        <dbReference type="Pfam" id="PF00278"/>
    </source>
</evidence>
<evidence type="ECO:0000256" key="9">
    <source>
        <dbReference type="ARBA" id="ARBA00060983"/>
    </source>
</evidence>
<comment type="pathway">
    <text evidence="8 12 14">Amino-acid biosynthesis; L-lysine biosynthesis via DAP pathway; L-lysine from DL-2,6-diaminopimelate: step 1/1.</text>
</comment>
<dbReference type="Proteomes" id="UP000183085">
    <property type="component" value="Unassembled WGS sequence"/>
</dbReference>
<keyword evidence="2 12" id="KW-0028">Amino-acid biosynthesis</keyword>
<protein>
    <recommendedName>
        <fullName evidence="11 12">Diaminopimelate decarboxylase</fullName>
        <shortName evidence="12">DAP decarboxylase</shortName>
        <shortName evidence="12">DAPDC</shortName>
        <ecNumber evidence="10 12">4.1.1.20</ecNumber>
    </recommendedName>
</protein>
<dbReference type="PANTHER" id="PTHR43727:SF2">
    <property type="entry name" value="GROUP IV DECARBOXYLASE"/>
    <property type="match status" value="1"/>
</dbReference>
<dbReference type="NCBIfam" id="TIGR01048">
    <property type="entry name" value="lysA"/>
    <property type="match status" value="1"/>
</dbReference>
<evidence type="ECO:0000256" key="10">
    <source>
        <dbReference type="ARBA" id="ARBA00066427"/>
    </source>
</evidence>
<dbReference type="PROSITE" id="PS00878">
    <property type="entry name" value="ODR_DC_2_1"/>
    <property type="match status" value="1"/>
</dbReference>
<dbReference type="GO" id="GO:0009089">
    <property type="term" value="P:lysine biosynthetic process via diaminopimelate"/>
    <property type="evidence" value="ECO:0007669"/>
    <property type="project" value="UniProtKB-UniRule"/>
</dbReference>
<feature type="domain" description="Orn/DAP/Arg decarboxylase 2 C-terminal" evidence="15">
    <location>
        <begin position="32"/>
        <end position="369"/>
    </location>
</feature>
<dbReference type="Pfam" id="PF00278">
    <property type="entry name" value="Orn_DAP_Arg_deC"/>
    <property type="match status" value="1"/>
</dbReference>
<dbReference type="EMBL" id="MNYI01000147">
    <property type="protein sequence ID" value="OIP39505.1"/>
    <property type="molecule type" value="Genomic_DNA"/>
</dbReference>
<feature type="binding site" evidence="12">
    <location>
        <position position="371"/>
    </location>
    <ligand>
        <name>pyridoxal 5'-phosphate</name>
        <dbReference type="ChEBI" id="CHEBI:597326"/>
    </ligand>
</feature>
<comment type="catalytic activity">
    <reaction evidence="7 12 14">
        <text>meso-2,6-diaminopimelate + H(+) = L-lysine + CO2</text>
        <dbReference type="Rhea" id="RHEA:15101"/>
        <dbReference type="ChEBI" id="CHEBI:15378"/>
        <dbReference type="ChEBI" id="CHEBI:16526"/>
        <dbReference type="ChEBI" id="CHEBI:32551"/>
        <dbReference type="ChEBI" id="CHEBI:57791"/>
        <dbReference type="EC" id="4.1.1.20"/>
    </reaction>
</comment>
<evidence type="ECO:0000259" key="16">
    <source>
        <dbReference type="Pfam" id="PF02784"/>
    </source>
</evidence>
<dbReference type="HAMAP" id="MF_02120">
    <property type="entry name" value="LysA"/>
    <property type="match status" value="1"/>
</dbReference>
<organism evidence="17 18">
    <name type="scientific">Candidatus Desantisbacteria bacterium CG2_30_40_21</name>
    <dbReference type="NCBI Taxonomy" id="1817895"/>
    <lineage>
        <taxon>Bacteria</taxon>
        <taxon>Candidatus Desantisiibacteriota</taxon>
    </lineage>
</organism>
<evidence type="ECO:0000256" key="5">
    <source>
        <dbReference type="ARBA" id="ARBA00023154"/>
    </source>
</evidence>
<dbReference type="InterPro" id="IPR022643">
    <property type="entry name" value="De-COase2_C"/>
</dbReference>
<feature type="binding site" evidence="12">
    <location>
        <position position="343"/>
    </location>
    <ligand>
        <name>substrate</name>
    </ligand>
</feature>
<evidence type="ECO:0000256" key="6">
    <source>
        <dbReference type="ARBA" id="ARBA00023239"/>
    </source>
</evidence>
<evidence type="ECO:0000256" key="4">
    <source>
        <dbReference type="ARBA" id="ARBA00022898"/>
    </source>
</evidence>